<dbReference type="STRING" id="93625.A0A409WHE3"/>
<feature type="domain" description="DNA/RNA-binding" evidence="2">
    <location>
        <begin position="268"/>
        <end position="596"/>
    </location>
</feature>
<sequence>MSLSLLVSEAKSIHQSLKELLKTKEPFDKEVDFQRKNLRRRYLNLLLVHPDAMESKDVENHLWMQTSYAFISSYKQRITVLDRSAQNNQRQQQQQQQGQRAPQPRQSHDVERRRLVQRFRQFLADEEKFWTQLVLRLRRLFDLGEAQPALVALGLLEADDVVSPNVPETSETRDGVMHGASGRNHFQFPPEDPTLSFAPTTSEEREGRLAILSKALICLGDIARYRELYNESNGKRAGHEDSGPARRGRNRRGGALDLPPRPRNYDKARQCYEQARLLVPYEGNPSHQLAILSSYQKDSFASLIHYYRALCVSQPYDTAAENLGTVLTKALEMWRQRTRRERDKNATNDMQLPPRVRVELFKERVVILHALWRVGMDKGLEKMKSISPKHNEKVSHDFYALVSERHLPIDLISNTIVLSQGALWKHRMIRDTPSASHRRAESAPVQTGTATLIEWGMLDHLMEMYLVLLEVGKDELKDPPTMDGVDDFAQRISATFRRTLPALRIASKWLRANFKYVVQDQEFIAYQSRESAKGKEIVKKDQNKISGYSTQTLRFWKTYAQFMLALSQAFPANKLHAFVSPLEEDVEMKGFLPLRKLMGEEKGKEKMPVNGGQREQVHPNVEQLMRISDLLEDAKALVKMENSPLLLINNHIMFDLLMVEDVRPQKPEASHIVDDDSTTSRRYQDPPARNNIEINPEIDIDAEDIDQLSSTDDDLVGEAFEHLKTAGNVLDEDDDDEQEEEIVWDPRAPISPALSPITRVAPLTPIKPLLSPKGLSPRSPTHYQPIKQPNFAASVTHAPAPATTAQDLLNDVMGLGAASRTLSHVPTAESISTAPQPKFLFGSELSHRPSQSIWSASQDEQPLMYAGNSNNSTTHSGGHIYQTSPRQFAISPGSQDLSQQSIWSSSYPSQQTQNSQQNLVGGLPSAPFAHTPQTMLSTAGMGQRQHQRVPSASVSAQLFPNQSQGQLDPFAYSSPIQPPIHRPEHVHSPSSGYLNSHLSQHGFGGGPTEYYASSNPGYHSRQLSMHDPRVGQQNYVTPPMSQIWSHTG</sequence>
<reference evidence="4 5" key="1">
    <citation type="journal article" date="2018" name="Evol. Lett.">
        <title>Horizontal gene cluster transfer increased hallucinogenic mushroom diversity.</title>
        <authorList>
            <person name="Reynolds H.T."/>
            <person name="Vijayakumar V."/>
            <person name="Gluck-Thaler E."/>
            <person name="Korotkin H.B."/>
            <person name="Matheny P.B."/>
            <person name="Slot J.C."/>
        </authorList>
    </citation>
    <scope>NUCLEOTIDE SEQUENCE [LARGE SCALE GENOMIC DNA]</scope>
    <source>
        <strain evidence="4 5">2631</strain>
    </source>
</reference>
<name>A0A409WHE3_PSICY</name>
<dbReference type="PANTHER" id="PTHR15696">
    <property type="entry name" value="SMG-7 SUPPRESSOR WITH MORPHOLOGICAL EFFECT ON GENITALIA PROTEIN 7"/>
    <property type="match status" value="1"/>
</dbReference>
<protein>
    <recommendedName>
        <fullName evidence="6">DNA/RNA-binding domain-containing protein</fullName>
    </recommendedName>
</protein>
<evidence type="ECO:0008006" key="6">
    <source>
        <dbReference type="Google" id="ProtNLM"/>
    </source>
</evidence>
<dbReference type="EMBL" id="NHYD01003431">
    <property type="protein sequence ID" value="PPQ77919.1"/>
    <property type="molecule type" value="Genomic_DNA"/>
</dbReference>
<feature type="region of interest" description="Disordered" evidence="1">
    <location>
        <begin position="668"/>
        <end position="691"/>
    </location>
</feature>
<feature type="region of interest" description="Disordered" evidence="1">
    <location>
        <begin position="84"/>
        <end position="110"/>
    </location>
</feature>
<evidence type="ECO:0000313" key="4">
    <source>
        <dbReference type="EMBL" id="PPQ77919.1"/>
    </source>
</evidence>
<evidence type="ECO:0000259" key="2">
    <source>
        <dbReference type="Pfam" id="PF10373"/>
    </source>
</evidence>
<feature type="compositionally biased region" description="Low complexity" evidence="1">
    <location>
        <begin position="84"/>
        <end position="105"/>
    </location>
</feature>
<dbReference type="Gene3D" id="1.25.40.10">
    <property type="entry name" value="Tetratricopeptide repeat domain"/>
    <property type="match status" value="1"/>
</dbReference>
<feature type="compositionally biased region" description="Polar residues" evidence="1">
    <location>
        <begin position="1011"/>
        <end position="1023"/>
    </location>
</feature>
<keyword evidence="5" id="KW-1185">Reference proteome</keyword>
<feature type="region of interest" description="Disordered" evidence="1">
    <location>
        <begin position="982"/>
        <end position="1024"/>
    </location>
</feature>
<feature type="compositionally biased region" description="Polar residues" evidence="1">
    <location>
        <begin position="988"/>
        <end position="999"/>
    </location>
</feature>
<feature type="compositionally biased region" description="Low complexity" evidence="1">
    <location>
        <begin position="894"/>
        <end position="911"/>
    </location>
</feature>
<dbReference type="Pfam" id="PF10373">
    <property type="entry name" value="EST1_DNA_bind"/>
    <property type="match status" value="1"/>
</dbReference>
<dbReference type="Pfam" id="PF10374">
    <property type="entry name" value="EST1"/>
    <property type="match status" value="1"/>
</dbReference>
<feature type="compositionally biased region" description="Basic and acidic residues" evidence="1">
    <location>
        <begin position="668"/>
        <end position="684"/>
    </location>
</feature>
<dbReference type="InParanoid" id="A0A409WHE3"/>
<dbReference type="SUPFAM" id="SSF48452">
    <property type="entry name" value="TPR-like"/>
    <property type="match status" value="1"/>
</dbReference>
<dbReference type="InterPro" id="IPR045153">
    <property type="entry name" value="Est1/Ebs1-like"/>
</dbReference>
<accession>A0A409WHE3</accession>
<dbReference type="InterPro" id="IPR018834">
    <property type="entry name" value="DNA/RNA-bd_Est1-type"/>
</dbReference>
<dbReference type="InterPro" id="IPR019458">
    <property type="entry name" value="Est1-like_N"/>
</dbReference>
<organism evidence="4 5">
    <name type="scientific">Psilocybe cyanescens</name>
    <dbReference type="NCBI Taxonomy" id="93625"/>
    <lineage>
        <taxon>Eukaryota</taxon>
        <taxon>Fungi</taxon>
        <taxon>Dikarya</taxon>
        <taxon>Basidiomycota</taxon>
        <taxon>Agaricomycotina</taxon>
        <taxon>Agaricomycetes</taxon>
        <taxon>Agaricomycetidae</taxon>
        <taxon>Agaricales</taxon>
        <taxon>Agaricineae</taxon>
        <taxon>Strophariaceae</taxon>
        <taxon>Psilocybe</taxon>
    </lineage>
</organism>
<proteinExistence type="predicted"/>
<feature type="compositionally biased region" description="Basic and acidic residues" evidence="1">
    <location>
        <begin position="233"/>
        <end position="244"/>
    </location>
</feature>
<dbReference type="Proteomes" id="UP000283269">
    <property type="component" value="Unassembled WGS sequence"/>
</dbReference>
<dbReference type="PANTHER" id="PTHR15696:SF36">
    <property type="entry name" value="NONSENSE-MEDIATED MRNA DECAY FACTOR"/>
    <property type="match status" value="1"/>
</dbReference>
<evidence type="ECO:0000313" key="5">
    <source>
        <dbReference type="Proteomes" id="UP000283269"/>
    </source>
</evidence>
<gene>
    <name evidence="4" type="ORF">CVT25_015394</name>
</gene>
<dbReference type="InterPro" id="IPR011990">
    <property type="entry name" value="TPR-like_helical_dom_sf"/>
</dbReference>
<evidence type="ECO:0000256" key="1">
    <source>
        <dbReference type="SAM" id="MobiDB-lite"/>
    </source>
</evidence>
<dbReference type="AlphaFoldDB" id="A0A409WHE3"/>
<comment type="caution">
    <text evidence="4">The sequence shown here is derived from an EMBL/GenBank/DDBJ whole genome shotgun (WGS) entry which is preliminary data.</text>
</comment>
<feature type="region of interest" description="Disordered" evidence="1">
    <location>
        <begin position="889"/>
        <end position="932"/>
    </location>
</feature>
<feature type="domain" description="Telomerase activating protein Est1-like N-terminal" evidence="3">
    <location>
        <begin position="57"/>
        <end position="230"/>
    </location>
</feature>
<feature type="region of interest" description="Disordered" evidence="1">
    <location>
        <begin position="233"/>
        <end position="265"/>
    </location>
</feature>
<evidence type="ECO:0000259" key="3">
    <source>
        <dbReference type="Pfam" id="PF10374"/>
    </source>
</evidence>
<dbReference type="OrthoDB" id="69928at2759"/>